<gene>
    <name evidence="1" type="ORF">Pmgp_00927</name>
</gene>
<dbReference type="RefSeq" id="WP_134212801.1">
    <property type="nucleotide sequence ID" value="NZ_QFFZ01000006.1"/>
</dbReference>
<dbReference type="Proteomes" id="UP000297597">
    <property type="component" value="Unassembled WGS sequence"/>
</dbReference>
<sequence>MFFLNPAFKFPWFEQPQNETKQGLGFLENFRDRLATIGVYQGEVVNVDYSDSKGVVKRVVGGPLTLIGGNFIELSAPSPFGILTLIPNMPGFPSMELVRTVIIPISSILDVRVV</sequence>
<dbReference type="AlphaFoldDB" id="A0A4Y7RV16"/>
<reference evidence="1 2" key="1">
    <citation type="journal article" date="2018" name="Environ. Microbiol.">
        <title>Novel energy conservation strategies and behaviour of Pelotomaculum schinkii driving syntrophic propionate catabolism.</title>
        <authorList>
            <person name="Hidalgo-Ahumada C.A.P."/>
            <person name="Nobu M.K."/>
            <person name="Narihiro T."/>
            <person name="Tamaki H."/>
            <person name="Liu W.T."/>
            <person name="Kamagata Y."/>
            <person name="Stams A.J.M."/>
            <person name="Imachi H."/>
            <person name="Sousa D.Z."/>
        </authorList>
    </citation>
    <scope>NUCLEOTIDE SEQUENCE [LARGE SCALE GENOMIC DNA]</scope>
    <source>
        <strain evidence="1 2">MGP</strain>
    </source>
</reference>
<dbReference type="OrthoDB" id="1724643at2"/>
<name>A0A4Y7RV16_9FIRM</name>
<proteinExistence type="predicted"/>
<accession>A0A4Y7RV16</accession>
<protein>
    <submittedName>
        <fullName evidence="1">Uncharacterized protein</fullName>
    </submittedName>
</protein>
<dbReference type="EMBL" id="QFFZ01000006">
    <property type="protein sequence ID" value="TEB12596.1"/>
    <property type="molecule type" value="Genomic_DNA"/>
</dbReference>
<organism evidence="1 2">
    <name type="scientific">Pelotomaculum propionicicum</name>
    <dbReference type="NCBI Taxonomy" id="258475"/>
    <lineage>
        <taxon>Bacteria</taxon>
        <taxon>Bacillati</taxon>
        <taxon>Bacillota</taxon>
        <taxon>Clostridia</taxon>
        <taxon>Eubacteriales</taxon>
        <taxon>Desulfotomaculaceae</taxon>
        <taxon>Pelotomaculum</taxon>
    </lineage>
</organism>
<evidence type="ECO:0000313" key="2">
    <source>
        <dbReference type="Proteomes" id="UP000297597"/>
    </source>
</evidence>
<comment type="caution">
    <text evidence="1">The sequence shown here is derived from an EMBL/GenBank/DDBJ whole genome shotgun (WGS) entry which is preliminary data.</text>
</comment>
<evidence type="ECO:0000313" key="1">
    <source>
        <dbReference type="EMBL" id="TEB12596.1"/>
    </source>
</evidence>
<keyword evidence="2" id="KW-1185">Reference proteome</keyword>